<dbReference type="OrthoDB" id="332706at2"/>
<sequence>MIKLSTMAAMLAACISVSVATPLAIPFATPLAAHDLTPFQEVGRGHVLHEDVSPAGSETINIETYVPQACASKPCPLVIAVHGLGRNAANTRDYWIGSADRHGLLIAAPHFDKDRFPTRLFQQGGVQGEPDHAKWLYAVIERFFDAGLKSGRVSGSSYVLFGHSAGAQFVHRMVMLMPQARFSTAISANAGYYTLPVGKDAAGGFSFPYSLDGTPATDASLKAAFAKPLLIMLGDQDVDPNHPQLNTSKGAEAQGPNRFARGQNFVAVAAVEAKRLGVESRWREITVPGVAHEQKKMASAAAAALFGGQ</sequence>
<keyword evidence="1" id="KW-0732">Signal</keyword>
<dbReference type="RefSeq" id="WP_103719899.1">
    <property type="nucleotide sequence ID" value="NZ_PQFZ01000013.1"/>
</dbReference>
<feature type="signal peptide" evidence="1">
    <location>
        <begin position="1"/>
        <end position="20"/>
    </location>
</feature>
<dbReference type="EMBL" id="PQFZ01000013">
    <property type="protein sequence ID" value="POR48964.1"/>
    <property type="molecule type" value="Genomic_DNA"/>
</dbReference>
<dbReference type="Gene3D" id="3.40.50.1820">
    <property type="entry name" value="alpha/beta hydrolase"/>
    <property type="match status" value="1"/>
</dbReference>
<keyword evidence="3" id="KW-1185">Reference proteome</keyword>
<organism evidence="2 3">
    <name type="scientific">Bosea psychrotolerans</name>
    <dbReference type="NCBI Taxonomy" id="1871628"/>
    <lineage>
        <taxon>Bacteria</taxon>
        <taxon>Pseudomonadati</taxon>
        <taxon>Pseudomonadota</taxon>
        <taxon>Alphaproteobacteria</taxon>
        <taxon>Hyphomicrobiales</taxon>
        <taxon>Boseaceae</taxon>
        <taxon>Bosea</taxon>
    </lineage>
</organism>
<name>A0A2S4M2M3_9HYPH</name>
<dbReference type="Proteomes" id="UP000236919">
    <property type="component" value="Unassembled WGS sequence"/>
</dbReference>
<reference evidence="2 3" key="1">
    <citation type="submission" date="2018-01" db="EMBL/GenBank/DDBJ databases">
        <title>Genomic Encyclopedia of Type Strains, Phase III (KMG-III): the genomes of soil and plant-associated and newly described type strains.</title>
        <authorList>
            <person name="Whitman W."/>
        </authorList>
    </citation>
    <scope>NUCLEOTIDE SEQUENCE [LARGE SCALE GENOMIC DNA]</scope>
    <source>
        <strain evidence="2 3">1131</strain>
    </source>
</reference>
<proteinExistence type="predicted"/>
<dbReference type="AlphaFoldDB" id="A0A2S4M2M3"/>
<evidence type="ECO:0000313" key="2">
    <source>
        <dbReference type="EMBL" id="POR48964.1"/>
    </source>
</evidence>
<comment type="caution">
    <text evidence="2">The sequence shown here is derived from an EMBL/GenBank/DDBJ whole genome shotgun (WGS) entry which is preliminary data.</text>
</comment>
<gene>
    <name evidence="2" type="ORF">CYD53_11395</name>
</gene>
<evidence type="ECO:0000313" key="3">
    <source>
        <dbReference type="Proteomes" id="UP000236919"/>
    </source>
</evidence>
<dbReference type="InterPro" id="IPR029058">
    <property type="entry name" value="AB_hydrolase_fold"/>
</dbReference>
<feature type="chain" id="PRO_5015428542" evidence="1">
    <location>
        <begin position="21"/>
        <end position="309"/>
    </location>
</feature>
<evidence type="ECO:0000256" key="1">
    <source>
        <dbReference type="SAM" id="SignalP"/>
    </source>
</evidence>
<accession>A0A2S4M2M3</accession>
<dbReference type="SUPFAM" id="SSF53474">
    <property type="entry name" value="alpha/beta-Hydrolases"/>
    <property type="match status" value="1"/>
</dbReference>
<protein>
    <submittedName>
        <fullName evidence="2">Uncharacterized protein</fullName>
    </submittedName>
</protein>